<comment type="caution">
    <text evidence="1">The sequence shown here is derived from an EMBL/GenBank/DDBJ whole genome shotgun (WGS) entry which is preliminary data.</text>
</comment>
<gene>
    <name evidence="1" type="ORF">ANACAC_01843</name>
</gene>
<dbReference type="STRING" id="411490.ANACAC_01843"/>
<evidence type="ECO:0000313" key="2">
    <source>
        <dbReference type="Proteomes" id="UP000004935"/>
    </source>
</evidence>
<reference evidence="1" key="1">
    <citation type="submission" date="2007-11" db="EMBL/GenBank/DDBJ databases">
        <authorList>
            <person name="Fulton L."/>
            <person name="Clifton S."/>
            <person name="Fulton B."/>
            <person name="Xu J."/>
            <person name="Minx P."/>
            <person name="Pepin K.H."/>
            <person name="Johnson M."/>
            <person name="Thiruvilangam P."/>
            <person name="Bhonagiri V."/>
            <person name="Nash W.E."/>
            <person name="Mardis E.R."/>
            <person name="Wilson R.K."/>
        </authorList>
    </citation>
    <scope>NUCLEOTIDE SEQUENCE [LARGE SCALE GENOMIC DNA]</scope>
    <source>
        <strain evidence="1">DSM 14662</strain>
    </source>
</reference>
<accession>B0ME49</accession>
<sequence>MSMSYGQYQNICVSVFLLQIFIDKTLTKQYNKNVTIGQGCQHFNPLQQRR</sequence>
<dbReference type="EMBL" id="ABAX03000012">
    <property type="protein sequence ID" value="EDR98219.1"/>
    <property type="molecule type" value="Genomic_DNA"/>
</dbReference>
<reference evidence="1" key="2">
    <citation type="submission" date="2013-11" db="EMBL/GenBank/DDBJ databases">
        <title>Draft genome sequence of Anaerostipes caccae (DSM 14662).</title>
        <authorList>
            <person name="Sudarsanam P."/>
            <person name="Ley R."/>
            <person name="Guruge J."/>
            <person name="Turnbaugh P.J."/>
            <person name="Mahowald M."/>
            <person name="Liep D."/>
            <person name="Gordon J."/>
        </authorList>
    </citation>
    <scope>NUCLEOTIDE SEQUENCE</scope>
    <source>
        <strain evidence="1">DSM 14662</strain>
    </source>
</reference>
<name>B0ME49_ANACD</name>
<dbReference type="Proteomes" id="UP000004935">
    <property type="component" value="Unassembled WGS sequence"/>
</dbReference>
<dbReference type="AlphaFoldDB" id="B0ME49"/>
<proteinExistence type="predicted"/>
<protein>
    <submittedName>
        <fullName evidence="1">Uncharacterized protein</fullName>
    </submittedName>
</protein>
<dbReference type="HOGENOM" id="CLU_3113887_0_0_9"/>
<evidence type="ECO:0000313" key="1">
    <source>
        <dbReference type="EMBL" id="EDR98219.1"/>
    </source>
</evidence>
<organism evidence="1 2">
    <name type="scientific">Anaerostipes caccae (strain DSM 14662 / CCUG 47493 / JCM 13470 / NCIMB 13811 / L1-92)</name>
    <dbReference type="NCBI Taxonomy" id="411490"/>
    <lineage>
        <taxon>Bacteria</taxon>
        <taxon>Bacillati</taxon>
        <taxon>Bacillota</taxon>
        <taxon>Clostridia</taxon>
        <taxon>Lachnospirales</taxon>
        <taxon>Lachnospiraceae</taxon>
        <taxon>Anaerostipes</taxon>
    </lineage>
</organism>
<keyword evidence="2" id="KW-1185">Reference proteome</keyword>